<dbReference type="AlphaFoldDB" id="A0A9P6XAT6"/>
<feature type="region of interest" description="Disordered" evidence="2">
    <location>
        <begin position="1"/>
        <end position="56"/>
    </location>
</feature>
<accession>A0A9P6XAT6</accession>
<organism evidence="3 4">
    <name type="scientific">Rhizopus oryzae</name>
    <name type="common">Mucormycosis agent</name>
    <name type="synonym">Rhizopus arrhizus var. delemar</name>
    <dbReference type="NCBI Taxonomy" id="64495"/>
    <lineage>
        <taxon>Eukaryota</taxon>
        <taxon>Fungi</taxon>
        <taxon>Fungi incertae sedis</taxon>
        <taxon>Mucoromycota</taxon>
        <taxon>Mucoromycotina</taxon>
        <taxon>Mucoromycetes</taxon>
        <taxon>Mucorales</taxon>
        <taxon>Mucorineae</taxon>
        <taxon>Rhizopodaceae</taxon>
        <taxon>Rhizopus</taxon>
    </lineage>
</organism>
<proteinExistence type="predicted"/>
<keyword evidence="4" id="KW-1185">Reference proteome</keyword>
<feature type="compositionally biased region" description="Basic and acidic residues" evidence="2">
    <location>
        <begin position="1"/>
        <end position="11"/>
    </location>
</feature>
<reference evidence="3" key="1">
    <citation type="journal article" date="2020" name="Microb. Genom.">
        <title>Genetic diversity of clinical and environmental Mucorales isolates obtained from an investigation of mucormycosis cases among solid organ transplant recipients.</title>
        <authorList>
            <person name="Nguyen M.H."/>
            <person name="Kaul D."/>
            <person name="Muto C."/>
            <person name="Cheng S.J."/>
            <person name="Richter R.A."/>
            <person name="Bruno V.M."/>
            <person name="Liu G."/>
            <person name="Beyhan S."/>
            <person name="Sundermann A.J."/>
            <person name="Mounaud S."/>
            <person name="Pasculle A.W."/>
            <person name="Nierman W.C."/>
            <person name="Driscoll E."/>
            <person name="Cumbie R."/>
            <person name="Clancy C.J."/>
            <person name="Dupont C.L."/>
        </authorList>
    </citation>
    <scope>NUCLEOTIDE SEQUENCE</scope>
    <source>
        <strain evidence="3">GL11</strain>
    </source>
</reference>
<name>A0A9P6XAT6_RHIOR</name>
<comment type="caution">
    <text evidence="3">The sequence shown here is derived from an EMBL/GenBank/DDBJ whole genome shotgun (WGS) entry which is preliminary data.</text>
</comment>
<dbReference type="Proteomes" id="UP000716291">
    <property type="component" value="Unassembled WGS sequence"/>
</dbReference>
<sequence>MSNPVSKKDSQRIQSTQEKNNRDTGKNSFAARAQRAADKNTNADQARQGSNNDNNNNDITHLIFSLQDQVKQLRIENLHLKEQIESKKEIQNVLTNENKRLNKEFKELWDENYKLREENTIFEARLMLQKGQLSSSITDYKELEDIRLDLKSTMDLKAEQYEQDRITWNETEAELQKELQLLQKMSRVSSNNILASNKTEPNTKSTTDENQMVKTTLEPQSRTRIELDYEYSMIQEDIGQARIQSQANNTLLKHMEQEMDSITSSNQSLVKENQKYLHLLTFQGDQQGSHHSRGMCKLSCEEDDELKKAAEMIETLQEANHELQLYIQKVLKRIMNDQRLQDVLN</sequence>
<evidence type="ECO:0000256" key="1">
    <source>
        <dbReference type="SAM" id="Coils"/>
    </source>
</evidence>
<feature type="coiled-coil region" evidence="1">
    <location>
        <begin position="63"/>
        <end position="104"/>
    </location>
</feature>
<keyword evidence="1" id="KW-0175">Coiled coil</keyword>
<evidence type="ECO:0000256" key="2">
    <source>
        <dbReference type="SAM" id="MobiDB-lite"/>
    </source>
</evidence>
<evidence type="ECO:0000313" key="4">
    <source>
        <dbReference type="Proteomes" id="UP000716291"/>
    </source>
</evidence>
<dbReference type="EMBL" id="JAANQT010000661">
    <property type="protein sequence ID" value="KAG1309278.1"/>
    <property type="molecule type" value="Genomic_DNA"/>
</dbReference>
<feature type="compositionally biased region" description="Polar residues" evidence="2">
    <location>
        <begin position="39"/>
        <end position="50"/>
    </location>
</feature>
<protein>
    <recommendedName>
        <fullName evidence="5">FIP-RBD domain-containing protein</fullName>
    </recommendedName>
</protein>
<gene>
    <name evidence="3" type="ORF">G6F64_005441</name>
</gene>
<evidence type="ECO:0008006" key="5">
    <source>
        <dbReference type="Google" id="ProtNLM"/>
    </source>
</evidence>
<evidence type="ECO:0000313" key="3">
    <source>
        <dbReference type="EMBL" id="KAG1309278.1"/>
    </source>
</evidence>